<name>A0A8I0RU17_VIBAN</name>
<dbReference type="GO" id="GO:0004803">
    <property type="term" value="F:transposase activity"/>
    <property type="evidence" value="ECO:0007669"/>
    <property type="project" value="InterPro"/>
</dbReference>
<proteinExistence type="inferred from homology"/>
<comment type="caution">
    <text evidence="6">The sequence shown here is derived from an EMBL/GenBank/DDBJ whole genome shotgun (WGS) entry which is preliminary data.</text>
</comment>
<evidence type="ECO:0000313" key="6">
    <source>
        <dbReference type="EMBL" id="MBF4274376.1"/>
    </source>
</evidence>
<dbReference type="InterPro" id="IPR047952">
    <property type="entry name" value="Transpos_IS4"/>
</dbReference>
<keyword evidence="4" id="KW-0233">DNA recombination</keyword>
<dbReference type="GO" id="GO:0006313">
    <property type="term" value="P:DNA transposition"/>
    <property type="evidence" value="ECO:0007669"/>
    <property type="project" value="InterPro"/>
</dbReference>
<evidence type="ECO:0000256" key="2">
    <source>
        <dbReference type="ARBA" id="ARBA00022578"/>
    </source>
</evidence>
<evidence type="ECO:0000256" key="3">
    <source>
        <dbReference type="ARBA" id="ARBA00023125"/>
    </source>
</evidence>
<dbReference type="InterPro" id="IPR012337">
    <property type="entry name" value="RNaseH-like_sf"/>
</dbReference>
<accession>A0A8I0RU17</accession>
<evidence type="ECO:0000313" key="7">
    <source>
        <dbReference type="EMBL" id="MBF4436770.1"/>
    </source>
</evidence>
<evidence type="ECO:0000256" key="1">
    <source>
        <dbReference type="ARBA" id="ARBA00010075"/>
    </source>
</evidence>
<dbReference type="Proteomes" id="UP000786185">
    <property type="component" value="Unassembled WGS sequence"/>
</dbReference>
<dbReference type="Pfam" id="PF01609">
    <property type="entry name" value="DDE_Tnp_1"/>
    <property type="match status" value="1"/>
</dbReference>
<keyword evidence="3" id="KW-0238">DNA-binding</keyword>
<gene>
    <name evidence="6" type="ORF">EAY07_20675</name>
    <name evidence="7" type="ORF">ERJ77_20210</name>
</gene>
<organism evidence="6 8">
    <name type="scientific">Vibrio anguillarum</name>
    <name type="common">Listonella anguillarum</name>
    <dbReference type="NCBI Taxonomy" id="55601"/>
    <lineage>
        <taxon>Bacteria</taxon>
        <taxon>Pseudomonadati</taxon>
        <taxon>Pseudomonadota</taxon>
        <taxon>Gammaproteobacteria</taxon>
        <taxon>Vibrionales</taxon>
        <taxon>Vibrionaceae</taxon>
        <taxon>Vibrio</taxon>
    </lineage>
</organism>
<dbReference type="GO" id="GO:0003677">
    <property type="term" value="F:DNA binding"/>
    <property type="evidence" value="ECO:0007669"/>
    <property type="project" value="UniProtKB-KW"/>
</dbReference>
<dbReference type="EMBL" id="RDOM01000230">
    <property type="protein sequence ID" value="MBF4274376.1"/>
    <property type="molecule type" value="Genomic_DNA"/>
</dbReference>
<dbReference type="InterPro" id="IPR002559">
    <property type="entry name" value="Transposase_11"/>
</dbReference>
<evidence type="ECO:0000313" key="8">
    <source>
        <dbReference type="Proteomes" id="UP000722957"/>
    </source>
</evidence>
<dbReference type="Gene3D" id="3.90.350.10">
    <property type="entry name" value="Transposase Inhibitor Protein From Tn5, Chain A, domain 1"/>
    <property type="match status" value="1"/>
</dbReference>
<dbReference type="NCBIfam" id="NF033592">
    <property type="entry name" value="transpos_IS4_1"/>
    <property type="match status" value="1"/>
</dbReference>
<reference evidence="6 8" key="1">
    <citation type="journal article" date="2021" name="PeerJ">
        <title>Analysis of 44 Vibrio anguillarum genomes reveals high genetic diversity.</title>
        <authorList>
            <person name="Hansen M.J."/>
            <person name="Dalsgaard I."/>
        </authorList>
    </citation>
    <scope>NUCLEOTIDE SEQUENCE [LARGE SCALE GENOMIC DNA]</scope>
    <source>
        <strain evidence="6 8">17-16730-2A</strain>
        <strain evidence="7">850617-1/1</strain>
    </source>
</reference>
<dbReference type="AlphaFoldDB" id="A0A8I0RU17"/>
<protein>
    <submittedName>
        <fullName evidence="6">IS4 family transposase</fullName>
    </submittedName>
</protein>
<sequence>MKPSTIITLKDQLAQFFNAAFLLKTAKRCGFIQRERTIQPQHLVLSLVAGLSKGNCNSIADLHRQFNGMSLSEKENVAYKPFHNQLRKLGFAEFMKDLVKYAMVQFTQDSSLSMPKKLVCFDDVLLQDGSSFRVHDSLTDVYPSRFKKTPAAIECHVTMSLMDQSPTAMTVTADTASERAYLPEPRNMANKLLLADAGYVDFSYFSQVDAQGGYFIVRGGKSLNPTIVDACNGKGRTLPKLAGKKLKEISRRTNRSEVIDLNVRSGKHRFRVVRRWFAEEKRFCLWLTNLPREEYSANDVMSIYRCRWQVELLFKELKSDTNWQRFGTGQKAIVEGLVWASLLALIIRRSLARQSIPSVSLYKAAKNVDVWLLPVLEAYLHQAGSEITEKLDWALRYISRNALKSPQRKSKKNITLDGIYEKLNA</sequence>
<evidence type="ECO:0000256" key="4">
    <source>
        <dbReference type="ARBA" id="ARBA00023172"/>
    </source>
</evidence>
<evidence type="ECO:0000259" key="5">
    <source>
        <dbReference type="Pfam" id="PF01609"/>
    </source>
</evidence>
<dbReference type="PANTHER" id="PTHR33258:SF1">
    <property type="entry name" value="TRANSPOSASE INSL FOR INSERTION SEQUENCE ELEMENT IS186A-RELATED"/>
    <property type="match status" value="1"/>
</dbReference>
<feature type="domain" description="Transposase IS4-like" evidence="5">
    <location>
        <begin position="122"/>
        <end position="346"/>
    </location>
</feature>
<dbReference type="SUPFAM" id="SSF53098">
    <property type="entry name" value="Ribonuclease H-like"/>
    <property type="match status" value="1"/>
</dbReference>
<comment type="similarity">
    <text evidence="1">Belongs to the transposase 11 family.</text>
</comment>
<dbReference type="RefSeq" id="WP_081245534.1">
    <property type="nucleotide sequence ID" value="NZ_CP023054.1"/>
</dbReference>
<keyword evidence="2" id="KW-0815">Transposition</keyword>
<dbReference type="EMBL" id="SCLC01000353">
    <property type="protein sequence ID" value="MBF4436770.1"/>
    <property type="molecule type" value="Genomic_DNA"/>
</dbReference>
<dbReference type="Proteomes" id="UP000722957">
    <property type="component" value="Unassembled WGS sequence"/>
</dbReference>
<dbReference type="PANTHER" id="PTHR33258">
    <property type="entry name" value="TRANSPOSASE INSL FOR INSERTION SEQUENCE ELEMENT IS186A-RELATED"/>
    <property type="match status" value="1"/>
</dbReference>